<gene>
    <name evidence="1" type="ORF">SAMN04488074_13430</name>
</gene>
<dbReference type="EMBL" id="FNET01000034">
    <property type="protein sequence ID" value="SDN10054.1"/>
    <property type="molecule type" value="Genomic_DNA"/>
</dbReference>
<dbReference type="AlphaFoldDB" id="A0A1G9YLM2"/>
<protein>
    <submittedName>
        <fullName evidence="1">Uncharacterized protein</fullName>
    </submittedName>
</protein>
<accession>A0A1G9YLM2</accession>
<dbReference type="Proteomes" id="UP000199682">
    <property type="component" value="Unassembled WGS sequence"/>
</dbReference>
<reference evidence="2" key="1">
    <citation type="submission" date="2016-10" db="EMBL/GenBank/DDBJ databases">
        <authorList>
            <person name="Varghese N."/>
            <person name="Submissions S."/>
        </authorList>
    </citation>
    <scope>NUCLEOTIDE SEQUENCE [LARGE SCALE GENOMIC DNA]</scope>
    <source>
        <strain evidence="2">DSM 44796</strain>
    </source>
</reference>
<proteinExistence type="predicted"/>
<organism evidence="1 2">
    <name type="scientific">Lentzea albidocapillata subsp. violacea</name>
    <dbReference type="NCBI Taxonomy" id="128104"/>
    <lineage>
        <taxon>Bacteria</taxon>
        <taxon>Bacillati</taxon>
        <taxon>Actinomycetota</taxon>
        <taxon>Actinomycetes</taxon>
        <taxon>Pseudonocardiales</taxon>
        <taxon>Pseudonocardiaceae</taxon>
        <taxon>Lentzea</taxon>
    </lineage>
</organism>
<evidence type="ECO:0000313" key="2">
    <source>
        <dbReference type="Proteomes" id="UP000199682"/>
    </source>
</evidence>
<sequence>MLVGQHPQRGHQTWNVLPHHRQRRSGITIDGDTRYPLKVIVETLTKSREQDQVAHGLQPFDG</sequence>
<evidence type="ECO:0000313" key="1">
    <source>
        <dbReference type="EMBL" id="SDN10054.1"/>
    </source>
</evidence>
<name>A0A1G9YLM2_9PSEU</name>